<dbReference type="RefSeq" id="WP_267024924.1">
    <property type="nucleotide sequence ID" value="NZ_JAIFZO010000002.1"/>
</dbReference>
<name>A0ABT3UW62_9ACTN</name>
<keyword evidence="1" id="KW-0732">Signal</keyword>
<gene>
    <name evidence="2" type="ORF">K3769_03255</name>
</gene>
<dbReference type="EMBL" id="JAIFZO010000002">
    <property type="protein sequence ID" value="MCX4231805.1"/>
    <property type="molecule type" value="Genomic_DNA"/>
</dbReference>
<proteinExistence type="predicted"/>
<accession>A0ABT3UW62</accession>
<reference evidence="2" key="1">
    <citation type="journal article" date="2022" name="bioRxiv">
        <title>Discovery and biosynthetic assessment of Streptomyces ortus sp nov. isolated from a deep-sea sponge.</title>
        <authorList>
            <person name="Williams S.E."/>
        </authorList>
    </citation>
    <scope>NUCLEOTIDE SEQUENCE</scope>
    <source>
        <strain evidence="2">A15ISP2-DRY2</strain>
    </source>
</reference>
<comment type="caution">
    <text evidence="2">The sequence shown here is derived from an EMBL/GenBank/DDBJ whole genome shotgun (WGS) entry which is preliminary data.</text>
</comment>
<keyword evidence="3" id="KW-1185">Reference proteome</keyword>
<protein>
    <recommendedName>
        <fullName evidence="4">Secreted protein</fullName>
    </recommendedName>
</protein>
<evidence type="ECO:0000313" key="3">
    <source>
        <dbReference type="Proteomes" id="UP001165590"/>
    </source>
</evidence>
<evidence type="ECO:0000313" key="2">
    <source>
        <dbReference type="EMBL" id="MCX4231805.1"/>
    </source>
</evidence>
<dbReference type="Proteomes" id="UP001165590">
    <property type="component" value="Unassembled WGS sequence"/>
</dbReference>
<evidence type="ECO:0008006" key="4">
    <source>
        <dbReference type="Google" id="ProtNLM"/>
    </source>
</evidence>
<organism evidence="2 3">
    <name type="scientific">Streptomyces ortus</name>
    <dbReference type="NCBI Taxonomy" id="2867268"/>
    <lineage>
        <taxon>Bacteria</taxon>
        <taxon>Bacillati</taxon>
        <taxon>Actinomycetota</taxon>
        <taxon>Actinomycetes</taxon>
        <taxon>Kitasatosporales</taxon>
        <taxon>Streptomycetaceae</taxon>
        <taxon>Streptomyces</taxon>
    </lineage>
</organism>
<evidence type="ECO:0000256" key="1">
    <source>
        <dbReference type="SAM" id="SignalP"/>
    </source>
</evidence>
<feature type="signal peptide" evidence="1">
    <location>
        <begin position="1"/>
        <end position="21"/>
    </location>
</feature>
<feature type="chain" id="PRO_5045092630" description="Secreted protein" evidence="1">
    <location>
        <begin position="22"/>
        <end position="115"/>
    </location>
</feature>
<sequence>MKRLITTTALDLSLVGSTLVAASPAAPVSAKPCSTWWKVTGRKVAVRRPAPTEGPVATMHTRVDHYLHRGDRVRSCVVAIGRTASGPAYRACGRDGHVWRVVRGGQVPQTCLKRA</sequence>